<keyword evidence="4" id="KW-1185">Reference proteome</keyword>
<dbReference type="AlphaFoldDB" id="A8N4G0"/>
<proteinExistence type="predicted"/>
<feature type="coiled-coil region" evidence="1">
    <location>
        <begin position="87"/>
        <end position="128"/>
    </location>
</feature>
<dbReference type="Proteomes" id="UP000001861">
    <property type="component" value="Unassembled WGS sequence"/>
</dbReference>
<evidence type="ECO:0000313" key="3">
    <source>
        <dbReference type="EMBL" id="EAU92050.1"/>
    </source>
</evidence>
<evidence type="ECO:0000256" key="2">
    <source>
        <dbReference type="SAM" id="MobiDB-lite"/>
    </source>
</evidence>
<dbReference type="KEGG" id="cci:CC1G_06037"/>
<gene>
    <name evidence="3" type="ORF">CC1G_06037</name>
</gene>
<dbReference type="OrthoDB" id="3222645at2759"/>
<name>A8N4G0_COPC7</name>
<dbReference type="STRING" id="240176.A8N4G0"/>
<protein>
    <submittedName>
        <fullName evidence="3">Uncharacterized protein</fullName>
    </submittedName>
</protein>
<reference evidence="3 4" key="1">
    <citation type="journal article" date="2010" name="Proc. Natl. Acad. Sci. U.S.A.">
        <title>Insights into evolution of multicellular fungi from the assembled chromosomes of the mushroom Coprinopsis cinerea (Coprinus cinereus).</title>
        <authorList>
            <person name="Stajich J.E."/>
            <person name="Wilke S.K."/>
            <person name="Ahren D."/>
            <person name="Au C.H."/>
            <person name="Birren B.W."/>
            <person name="Borodovsky M."/>
            <person name="Burns C."/>
            <person name="Canback B."/>
            <person name="Casselton L.A."/>
            <person name="Cheng C.K."/>
            <person name="Deng J."/>
            <person name="Dietrich F.S."/>
            <person name="Fargo D.C."/>
            <person name="Farman M.L."/>
            <person name="Gathman A.C."/>
            <person name="Goldberg J."/>
            <person name="Guigo R."/>
            <person name="Hoegger P.J."/>
            <person name="Hooker J.B."/>
            <person name="Huggins A."/>
            <person name="James T.Y."/>
            <person name="Kamada T."/>
            <person name="Kilaru S."/>
            <person name="Kodira C."/>
            <person name="Kues U."/>
            <person name="Kupfer D."/>
            <person name="Kwan H.S."/>
            <person name="Lomsadze A."/>
            <person name="Li W."/>
            <person name="Lilly W.W."/>
            <person name="Ma L.J."/>
            <person name="Mackey A.J."/>
            <person name="Manning G."/>
            <person name="Martin F."/>
            <person name="Muraguchi H."/>
            <person name="Natvig D.O."/>
            <person name="Palmerini H."/>
            <person name="Ramesh M.A."/>
            <person name="Rehmeyer C.J."/>
            <person name="Roe B.A."/>
            <person name="Shenoy N."/>
            <person name="Stanke M."/>
            <person name="Ter-Hovhannisyan V."/>
            <person name="Tunlid A."/>
            <person name="Velagapudi R."/>
            <person name="Vision T.J."/>
            <person name="Zeng Q."/>
            <person name="Zolan M.E."/>
            <person name="Pukkila P.J."/>
        </authorList>
    </citation>
    <scope>NUCLEOTIDE SEQUENCE [LARGE SCALE GENOMIC DNA]</scope>
    <source>
        <strain evidence="4">Okayama-7 / 130 / ATCC MYA-4618 / FGSC 9003</strain>
    </source>
</reference>
<evidence type="ECO:0000256" key="1">
    <source>
        <dbReference type="SAM" id="Coils"/>
    </source>
</evidence>
<accession>A8N4G0</accession>
<dbReference type="InParanoid" id="A8N4G0"/>
<dbReference type="Gene3D" id="1.10.287.1490">
    <property type="match status" value="1"/>
</dbReference>
<sequence length="491" mass="54384">MAPLVQGIASLTLAASVSYGAFRFFKLWQRLRYYERLNNRLSTELRAAKQEISDRDTRLKTRDETIASLQDDLEKSKTHITNLAYTLQSSERTNRELAQRAQELEGEVQRLDGELGKLKREHGEAQRLLDVRAQELAGAQAFLTKADSLSGGDVISMIETLNAEIMQLSAHMAESFSPMFAISDEERSVSPLSAGSGTALLEEAAVVKSSGDDDASFPRTESPQEFMDSEVQAKDAMAQALEVFGPTMVELLQRTDHAQDPVLLQFAFQAGLSAYTHWIISSWFFEDPEDEVLLTEIYARVREAEEQSVSGRWRALTRYHVQRMMRGNTPSHSPSPGVDDLVIYMADALVNVLLISGLNRRSPVTGHPLYTHSQLHSQVTSTFSNQLNHILSYAKKLNKAVGERVTSCDLEALYIAPDVIFNGTTMEDASADGGKSPNTTPTKNPEKVLCTTDLGLVRAEKVPATRGEWHESVLLKPKVILVSGIKELLGS</sequence>
<dbReference type="EMBL" id="AACS02000003">
    <property type="protein sequence ID" value="EAU92050.1"/>
    <property type="molecule type" value="Genomic_DNA"/>
</dbReference>
<dbReference type="RefSeq" id="XP_001829828.1">
    <property type="nucleotide sequence ID" value="XM_001829776.1"/>
</dbReference>
<organism evidence="3 4">
    <name type="scientific">Coprinopsis cinerea (strain Okayama-7 / 130 / ATCC MYA-4618 / FGSC 9003)</name>
    <name type="common">Inky cap fungus</name>
    <name type="synonym">Hormographiella aspergillata</name>
    <dbReference type="NCBI Taxonomy" id="240176"/>
    <lineage>
        <taxon>Eukaryota</taxon>
        <taxon>Fungi</taxon>
        <taxon>Dikarya</taxon>
        <taxon>Basidiomycota</taxon>
        <taxon>Agaricomycotina</taxon>
        <taxon>Agaricomycetes</taxon>
        <taxon>Agaricomycetidae</taxon>
        <taxon>Agaricales</taxon>
        <taxon>Agaricineae</taxon>
        <taxon>Psathyrellaceae</taxon>
        <taxon>Coprinopsis</taxon>
    </lineage>
</organism>
<keyword evidence="1" id="KW-0175">Coiled coil</keyword>
<feature type="region of interest" description="Disordered" evidence="2">
    <location>
        <begin position="428"/>
        <end position="447"/>
    </location>
</feature>
<dbReference type="VEuPathDB" id="FungiDB:CC1G_06037"/>
<dbReference type="eggNOG" id="ENOG502SSCY">
    <property type="taxonomic scope" value="Eukaryota"/>
</dbReference>
<comment type="caution">
    <text evidence="3">The sequence shown here is derived from an EMBL/GenBank/DDBJ whole genome shotgun (WGS) entry which is preliminary data.</text>
</comment>
<dbReference type="OMA" id="INTQIFH"/>
<dbReference type="GeneID" id="6006265"/>
<evidence type="ECO:0000313" key="4">
    <source>
        <dbReference type="Proteomes" id="UP000001861"/>
    </source>
</evidence>